<organism evidence="6 7">
    <name type="scientific">Deinococcus roseus</name>
    <dbReference type="NCBI Taxonomy" id="392414"/>
    <lineage>
        <taxon>Bacteria</taxon>
        <taxon>Thermotogati</taxon>
        <taxon>Deinococcota</taxon>
        <taxon>Deinococci</taxon>
        <taxon>Deinococcales</taxon>
        <taxon>Deinococcaceae</taxon>
        <taxon>Deinococcus</taxon>
    </lineage>
</organism>
<dbReference type="PROSITE" id="PS50977">
    <property type="entry name" value="HTH_TETR_2"/>
    <property type="match status" value="1"/>
</dbReference>
<evidence type="ECO:0000256" key="1">
    <source>
        <dbReference type="ARBA" id="ARBA00023015"/>
    </source>
</evidence>
<dbReference type="PANTHER" id="PTHR30055">
    <property type="entry name" value="HTH-TYPE TRANSCRIPTIONAL REGULATOR RUTR"/>
    <property type="match status" value="1"/>
</dbReference>
<comment type="caution">
    <text evidence="6">The sequence shown here is derived from an EMBL/GenBank/DDBJ whole genome shotgun (WGS) entry which is preliminary data.</text>
</comment>
<dbReference type="InterPro" id="IPR001647">
    <property type="entry name" value="HTH_TetR"/>
</dbReference>
<dbReference type="PANTHER" id="PTHR30055:SF234">
    <property type="entry name" value="HTH-TYPE TRANSCRIPTIONAL REGULATOR BETI"/>
    <property type="match status" value="1"/>
</dbReference>
<accession>A0ABQ2D053</accession>
<evidence type="ECO:0000313" key="7">
    <source>
        <dbReference type="Proteomes" id="UP000632222"/>
    </source>
</evidence>
<keyword evidence="2 4" id="KW-0238">DNA-binding</keyword>
<dbReference type="SUPFAM" id="SSF48498">
    <property type="entry name" value="Tetracyclin repressor-like, C-terminal domain"/>
    <property type="match status" value="1"/>
</dbReference>
<evidence type="ECO:0000259" key="5">
    <source>
        <dbReference type="PROSITE" id="PS50977"/>
    </source>
</evidence>
<reference evidence="7" key="1">
    <citation type="journal article" date="2019" name="Int. J. Syst. Evol. Microbiol.">
        <title>The Global Catalogue of Microorganisms (GCM) 10K type strain sequencing project: providing services to taxonomists for standard genome sequencing and annotation.</title>
        <authorList>
            <consortium name="The Broad Institute Genomics Platform"/>
            <consortium name="The Broad Institute Genome Sequencing Center for Infectious Disease"/>
            <person name="Wu L."/>
            <person name="Ma J."/>
        </authorList>
    </citation>
    <scope>NUCLEOTIDE SEQUENCE [LARGE SCALE GENOMIC DNA]</scope>
    <source>
        <strain evidence="7">JCM 14370</strain>
    </source>
</reference>
<dbReference type="PRINTS" id="PR00455">
    <property type="entry name" value="HTHTETR"/>
</dbReference>
<dbReference type="InterPro" id="IPR050109">
    <property type="entry name" value="HTH-type_TetR-like_transc_reg"/>
</dbReference>
<dbReference type="RefSeq" id="WP_189002618.1">
    <property type="nucleotide sequence ID" value="NZ_BMOD01000006.1"/>
</dbReference>
<dbReference type="InterPro" id="IPR036271">
    <property type="entry name" value="Tet_transcr_reg_TetR-rel_C_sf"/>
</dbReference>
<dbReference type="Pfam" id="PF00440">
    <property type="entry name" value="TetR_N"/>
    <property type="match status" value="1"/>
</dbReference>
<keyword evidence="3" id="KW-0804">Transcription</keyword>
<sequence length="194" mass="21642">MTRPDTHNRILDAALDCIFEMGLTGVTTKAIAAKAGINEVTLFRRFGNKTNLLKAVISREAEQVASHDIRYTGNLEDDLGRVVTGYIELVERRPGLINVLMSELPRHPELMEAFEAPLGILQSGMGMVLRYQMEGKLRPEHPFQTAVSLIAPIIVMAIAQRLLPPEFPRPQVNPVEIVQNFLQGRQNPSPEAQH</sequence>
<keyword evidence="1" id="KW-0805">Transcription regulation</keyword>
<dbReference type="InterPro" id="IPR009057">
    <property type="entry name" value="Homeodomain-like_sf"/>
</dbReference>
<dbReference type="Proteomes" id="UP000632222">
    <property type="component" value="Unassembled WGS sequence"/>
</dbReference>
<evidence type="ECO:0000313" key="6">
    <source>
        <dbReference type="EMBL" id="GGJ34423.1"/>
    </source>
</evidence>
<evidence type="ECO:0000256" key="4">
    <source>
        <dbReference type="PROSITE-ProRule" id="PRU00335"/>
    </source>
</evidence>
<name>A0ABQ2D053_9DEIO</name>
<dbReference type="Gene3D" id="1.10.357.10">
    <property type="entry name" value="Tetracycline Repressor, domain 2"/>
    <property type="match status" value="1"/>
</dbReference>
<evidence type="ECO:0000256" key="3">
    <source>
        <dbReference type="ARBA" id="ARBA00023163"/>
    </source>
</evidence>
<keyword evidence="7" id="KW-1185">Reference proteome</keyword>
<dbReference type="SUPFAM" id="SSF46689">
    <property type="entry name" value="Homeodomain-like"/>
    <property type="match status" value="1"/>
</dbReference>
<proteinExistence type="predicted"/>
<dbReference type="EMBL" id="BMOD01000006">
    <property type="protein sequence ID" value="GGJ34423.1"/>
    <property type="molecule type" value="Genomic_DNA"/>
</dbReference>
<gene>
    <name evidence="6" type="ORF">GCM10008938_20750</name>
</gene>
<feature type="DNA-binding region" description="H-T-H motif" evidence="4">
    <location>
        <begin position="27"/>
        <end position="46"/>
    </location>
</feature>
<protein>
    <recommendedName>
        <fullName evidence="5">HTH tetR-type domain-containing protein</fullName>
    </recommendedName>
</protein>
<evidence type="ECO:0000256" key="2">
    <source>
        <dbReference type="ARBA" id="ARBA00023125"/>
    </source>
</evidence>
<feature type="domain" description="HTH tetR-type" evidence="5">
    <location>
        <begin position="4"/>
        <end position="64"/>
    </location>
</feature>